<dbReference type="Proteomes" id="UP000214975">
    <property type="component" value="Chromosome"/>
</dbReference>
<dbReference type="InterPro" id="IPR029058">
    <property type="entry name" value="AB_hydrolase_fold"/>
</dbReference>
<dbReference type="EMBL" id="CP016893">
    <property type="protein sequence ID" value="AST58484.1"/>
    <property type="molecule type" value="Genomic_DNA"/>
</dbReference>
<accession>A0A223I1Q2</accession>
<organism evidence="1 2">
    <name type="scientific">Thermoanaerobacterium thermosaccharolyticum</name>
    <name type="common">Clostridium thermosaccharolyticum</name>
    <dbReference type="NCBI Taxonomy" id="1517"/>
    <lineage>
        <taxon>Bacteria</taxon>
        <taxon>Bacillati</taxon>
        <taxon>Bacillota</taxon>
        <taxon>Clostridia</taxon>
        <taxon>Thermoanaerobacterales</taxon>
        <taxon>Thermoanaerobacteraceae</taxon>
        <taxon>Thermoanaerobacterium</taxon>
    </lineage>
</organism>
<evidence type="ECO:0000313" key="2">
    <source>
        <dbReference type="Proteomes" id="UP000214975"/>
    </source>
</evidence>
<protein>
    <submittedName>
        <fullName evidence="1">Acetyl esterase</fullName>
    </submittedName>
</protein>
<gene>
    <name evidence="1" type="ORF">Thert_02635</name>
</gene>
<dbReference type="Gene3D" id="3.40.50.1820">
    <property type="entry name" value="alpha/beta hydrolase"/>
    <property type="match status" value="1"/>
</dbReference>
<name>A0A223I1Q2_THETR</name>
<reference evidence="1 2" key="1">
    <citation type="submission" date="2016-08" db="EMBL/GenBank/DDBJ databases">
        <title>A novel genetic cassette of butanologenic Thermoanaerobacterium thermosaccharolyticum that directly convert cellulose to butanol.</title>
        <authorList>
            <person name="Li T."/>
            <person name="He J."/>
        </authorList>
    </citation>
    <scope>NUCLEOTIDE SEQUENCE [LARGE SCALE GENOMIC DNA]</scope>
    <source>
        <strain evidence="1 2">TG57</strain>
    </source>
</reference>
<dbReference type="RefSeq" id="WP_094397756.1">
    <property type="nucleotide sequence ID" value="NZ_CP016893.1"/>
</dbReference>
<evidence type="ECO:0000313" key="1">
    <source>
        <dbReference type="EMBL" id="AST58484.1"/>
    </source>
</evidence>
<proteinExistence type="predicted"/>
<sequence length="60" mass="6430">MGFSAGACVTAMSAIQWNTPGLAEKLRVPKDGIKPNATVICYSASLLSTIFDNITLKKER</sequence>
<dbReference type="AlphaFoldDB" id="A0A223I1Q2"/>